<dbReference type="Proteomes" id="UP000601435">
    <property type="component" value="Unassembled WGS sequence"/>
</dbReference>
<comment type="caution">
    <text evidence="1">The sequence shown here is derived from an EMBL/GenBank/DDBJ whole genome shotgun (WGS) entry which is preliminary data.</text>
</comment>
<dbReference type="EMBL" id="CAJNJA010020453">
    <property type="protein sequence ID" value="CAE7460216.1"/>
    <property type="molecule type" value="Genomic_DNA"/>
</dbReference>
<reference evidence="1" key="1">
    <citation type="submission" date="2021-02" db="EMBL/GenBank/DDBJ databases">
        <authorList>
            <person name="Dougan E. K."/>
            <person name="Rhodes N."/>
            <person name="Thang M."/>
            <person name="Chan C."/>
        </authorList>
    </citation>
    <scope>NUCLEOTIDE SEQUENCE</scope>
</reference>
<keyword evidence="2" id="KW-1185">Reference proteome</keyword>
<evidence type="ECO:0000313" key="1">
    <source>
        <dbReference type="EMBL" id="CAE7460216.1"/>
    </source>
</evidence>
<protein>
    <submittedName>
        <fullName evidence="1">Uncharacterized protein</fullName>
    </submittedName>
</protein>
<feature type="non-terminal residue" evidence="1">
    <location>
        <position position="1"/>
    </location>
</feature>
<gene>
    <name evidence="1" type="ORF">SNEC2469_LOCUS12860</name>
</gene>
<evidence type="ECO:0000313" key="2">
    <source>
        <dbReference type="Proteomes" id="UP000601435"/>
    </source>
</evidence>
<accession>A0A812RY95</accession>
<dbReference type="AlphaFoldDB" id="A0A812RY95"/>
<sequence length="197" mass="22823">DVGCWVATALAEAGVRRVKFLVFDSMFNNLMLLRETLASLFTSFGSNAKHGTVVVASKVNLASNRAKRINLLREVMENQDIKELVEWYGPDLHQQSLEDLRASLGRVPSIPIAALDDLWERQERRANELFQNQLPRWEEVQVELAEDYLENKTVEEPYEIPYTEEEPYEEAYESEECFWAPIKKTVLKKDNCRIVEV</sequence>
<dbReference type="OrthoDB" id="437904at2759"/>
<name>A0A812RY95_9DINO</name>
<proteinExistence type="predicted"/>
<organism evidence="1 2">
    <name type="scientific">Symbiodinium necroappetens</name>
    <dbReference type="NCBI Taxonomy" id="1628268"/>
    <lineage>
        <taxon>Eukaryota</taxon>
        <taxon>Sar</taxon>
        <taxon>Alveolata</taxon>
        <taxon>Dinophyceae</taxon>
        <taxon>Suessiales</taxon>
        <taxon>Symbiodiniaceae</taxon>
        <taxon>Symbiodinium</taxon>
    </lineage>
</organism>